<evidence type="ECO:0000256" key="1">
    <source>
        <dbReference type="SAM" id="Phobius"/>
    </source>
</evidence>
<keyword evidence="3" id="KW-1185">Reference proteome</keyword>
<name>A0ABM8Q3M1_9BACT</name>
<sequence length="386" mass="45012">MTSLRWIKILLTSLMGIFLVVISFNYIVDPYGLYNVNVFKDKPKADTKSRLSTPLRVKKIKPASVILGSSRVYYAYNTKHQIFIKPALNTSFSGGNIHEAMKILDYSIKQGNLKRAVLMLDWEMFFPEVANTAPDFDEYFNDPNIYKYLLTVQTFRASVDTIRKQNNPIEINSLFKKSNINIDADENILSVPDSDKDGNYNHIKITHKTEQRSYIKNLANYIYRDLMYSSLDDFEAILKMSYENNVELFLGIGPSHIRLWEALDYRRGYDKWLNWKKDIVGITEKVARELNKQPFEIIDFAIYHEITSEEFPQDPKIAMQYYKESSHYTTKLANIVLDRLLGINGYEDFGVVINNSNIDSHLEKLKQDRAKYIDTKAYRLEVFGEK</sequence>
<dbReference type="EMBL" id="CAJHOE010000001">
    <property type="protein sequence ID" value="CAD7287339.1"/>
    <property type="molecule type" value="Genomic_DNA"/>
</dbReference>
<comment type="caution">
    <text evidence="2">The sequence shown here is derived from an EMBL/GenBank/DDBJ whole genome shotgun (WGS) entry which is preliminary data.</text>
</comment>
<organism evidence="2 3">
    <name type="scientific">Campylobacter suis</name>
    <dbReference type="NCBI Taxonomy" id="2790657"/>
    <lineage>
        <taxon>Bacteria</taxon>
        <taxon>Pseudomonadati</taxon>
        <taxon>Campylobacterota</taxon>
        <taxon>Epsilonproteobacteria</taxon>
        <taxon>Campylobacterales</taxon>
        <taxon>Campylobacteraceae</taxon>
        <taxon>Campylobacter</taxon>
    </lineage>
</organism>
<proteinExistence type="predicted"/>
<reference evidence="2 3" key="1">
    <citation type="submission" date="2020-11" db="EMBL/GenBank/DDBJ databases">
        <authorList>
            <person name="Peeters C."/>
        </authorList>
    </citation>
    <scope>NUCLEOTIDE SEQUENCE [LARGE SCALE GENOMIC DNA]</scope>
    <source>
        <strain evidence="2 3">LMG 8286</strain>
    </source>
</reference>
<dbReference type="RefSeq" id="WP_230056683.1">
    <property type="nucleotide sequence ID" value="NZ_CAJHOE010000001.1"/>
</dbReference>
<dbReference type="Proteomes" id="UP000789359">
    <property type="component" value="Unassembled WGS sequence"/>
</dbReference>
<keyword evidence="1" id="KW-0472">Membrane</keyword>
<accession>A0ABM8Q3M1</accession>
<protein>
    <submittedName>
        <fullName evidence="2">Uncharacterized protein</fullName>
    </submittedName>
</protein>
<gene>
    <name evidence="2" type="ORF">LMG8286_00940</name>
</gene>
<evidence type="ECO:0000313" key="3">
    <source>
        <dbReference type="Proteomes" id="UP000789359"/>
    </source>
</evidence>
<keyword evidence="1" id="KW-1133">Transmembrane helix</keyword>
<evidence type="ECO:0000313" key="2">
    <source>
        <dbReference type="EMBL" id="CAD7287339.1"/>
    </source>
</evidence>
<keyword evidence="1" id="KW-0812">Transmembrane</keyword>
<feature type="transmembrane region" description="Helical" evidence="1">
    <location>
        <begin position="7"/>
        <end position="28"/>
    </location>
</feature>